<gene>
    <name evidence="1" type="ORF">ORI27_20050</name>
</gene>
<dbReference type="CDD" id="cd07821">
    <property type="entry name" value="PYR_PYL_RCAR_like"/>
    <property type="match status" value="1"/>
</dbReference>
<comment type="caution">
    <text evidence="1">The sequence shown here is derived from an EMBL/GenBank/DDBJ whole genome shotgun (WGS) entry which is preliminary data.</text>
</comment>
<sequence>MRLNGAVVEIRRTRTVAAEPQPIWDVLADFGALSAWADNVDHSCLLEHGADGPQVGTSRRVQVGRNTLVERITDVSPPRTLGYDIEGLPSRLKVGNRWTLTPTANGRSEVAVTTTVNLGANPVAGLVERVLGRFLAKQSDAMLAGLAKRMEARNV</sequence>
<evidence type="ECO:0000313" key="1">
    <source>
        <dbReference type="EMBL" id="MCX2938995.1"/>
    </source>
</evidence>
<dbReference type="Pfam" id="PF10604">
    <property type="entry name" value="Polyketide_cyc2"/>
    <property type="match status" value="1"/>
</dbReference>
<keyword evidence="2" id="KW-1185">Reference proteome</keyword>
<accession>A0ABT3SJD6</accession>
<dbReference type="InterPro" id="IPR023393">
    <property type="entry name" value="START-like_dom_sf"/>
</dbReference>
<dbReference type="Proteomes" id="UP001300745">
    <property type="component" value="Unassembled WGS sequence"/>
</dbReference>
<dbReference type="SUPFAM" id="SSF55961">
    <property type="entry name" value="Bet v1-like"/>
    <property type="match status" value="1"/>
</dbReference>
<protein>
    <submittedName>
        <fullName evidence="1">SRPBCC family protein</fullName>
    </submittedName>
</protein>
<dbReference type="Gene3D" id="3.30.530.20">
    <property type="match status" value="1"/>
</dbReference>
<reference evidence="1 2" key="1">
    <citation type="submission" date="2022-11" db="EMBL/GenBank/DDBJ databases">
        <title>Mycobacterium sp. nov.</title>
        <authorList>
            <person name="Papic B."/>
            <person name="Spicic S."/>
            <person name="Duvnjak S."/>
        </authorList>
    </citation>
    <scope>NUCLEOTIDE SEQUENCE [LARGE SCALE GENOMIC DNA]</scope>
    <source>
        <strain evidence="1 2">CVI_P4</strain>
    </source>
</reference>
<evidence type="ECO:0000313" key="2">
    <source>
        <dbReference type="Proteomes" id="UP001300745"/>
    </source>
</evidence>
<dbReference type="EMBL" id="JAPJDO010000019">
    <property type="protein sequence ID" value="MCX2938995.1"/>
    <property type="molecule type" value="Genomic_DNA"/>
</dbReference>
<dbReference type="InterPro" id="IPR019587">
    <property type="entry name" value="Polyketide_cyclase/dehydratase"/>
</dbReference>
<organism evidence="1 2">
    <name type="scientific">Mycobacterium pinniadriaticum</name>
    <dbReference type="NCBI Taxonomy" id="2994102"/>
    <lineage>
        <taxon>Bacteria</taxon>
        <taxon>Bacillati</taxon>
        <taxon>Actinomycetota</taxon>
        <taxon>Actinomycetes</taxon>
        <taxon>Mycobacteriales</taxon>
        <taxon>Mycobacteriaceae</taxon>
        <taxon>Mycobacterium</taxon>
    </lineage>
</organism>
<name>A0ABT3SJD6_9MYCO</name>
<proteinExistence type="predicted"/>